<protein>
    <submittedName>
        <fullName evidence="2">Transposase (Probable), IS891/IS1136/IS1341 domain protein</fullName>
    </submittedName>
</protein>
<feature type="non-terminal residue" evidence="2">
    <location>
        <position position="41"/>
    </location>
</feature>
<organism evidence="2">
    <name type="scientific">mine drainage metagenome</name>
    <dbReference type="NCBI Taxonomy" id="410659"/>
    <lineage>
        <taxon>unclassified sequences</taxon>
        <taxon>metagenomes</taxon>
        <taxon>ecological metagenomes</taxon>
    </lineage>
</organism>
<accession>T1C6A1</accession>
<dbReference type="EMBL" id="AUZX01007095">
    <property type="protein sequence ID" value="EQD60819.1"/>
    <property type="molecule type" value="Genomic_DNA"/>
</dbReference>
<dbReference type="AlphaFoldDB" id="T1C6A1"/>
<proteinExistence type="predicted"/>
<feature type="domain" description="Transposase putative helix-turn-helix" evidence="1">
    <location>
        <begin position="1"/>
        <end position="33"/>
    </location>
</feature>
<name>T1C6A1_9ZZZZ</name>
<sequence length="41" mass="4961">MQNGFQFRAYPSQEAAATLRRWIGCQRFIYNAKVAEDRYFR</sequence>
<reference evidence="2" key="1">
    <citation type="submission" date="2013-08" db="EMBL/GenBank/DDBJ databases">
        <authorList>
            <person name="Mendez C."/>
            <person name="Richter M."/>
            <person name="Ferrer M."/>
            <person name="Sanchez J."/>
        </authorList>
    </citation>
    <scope>NUCLEOTIDE SEQUENCE</scope>
</reference>
<evidence type="ECO:0000313" key="2">
    <source>
        <dbReference type="EMBL" id="EQD60819.1"/>
    </source>
</evidence>
<gene>
    <name evidence="2" type="ORF">B1A_09965</name>
</gene>
<reference evidence="2" key="2">
    <citation type="journal article" date="2014" name="ISME J.">
        <title>Microbial stratification in low pH oxic and suboxic macroscopic growths along an acid mine drainage.</title>
        <authorList>
            <person name="Mendez-Garcia C."/>
            <person name="Mesa V."/>
            <person name="Sprenger R.R."/>
            <person name="Richter M."/>
            <person name="Diez M.S."/>
            <person name="Solano J."/>
            <person name="Bargiela R."/>
            <person name="Golyshina O.V."/>
            <person name="Manteca A."/>
            <person name="Ramos J.L."/>
            <person name="Gallego J.R."/>
            <person name="Llorente I."/>
            <person name="Martins Dos Santos V.A."/>
            <person name="Jensen O.N."/>
            <person name="Pelaez A.I."/>
            <person name="Sanchez J."/>
            <person name="Ferrer M."/>
        </authorList>
    </citation>
    <scope>NUCLEOTIDE SEQUENCE</scope>
</reference>
<comment type="caution">
    <text evidence="2">The sequence shown here is derived from an EMBL/GenBank/DDBJ whole genome shotgun (WGS) entry which is preliminary data.</text>
</comment>
<dbReference type="Pfam" id="PF12323">
    <property type="entry name" value="HTH_OrfB_IS605"/>
    <property type="match status" value="1"/>
</dbReference>
<dbReference type="InterPro" id="IPR021027">
    <property type="entry name" value="Transposase_put_HTH"/>
</dbReference>
<evidence type="ECO:0000259" key="1">
    <source>
        <dbReference type="Pfam" id="PF12323"/>
    </source>
</evidence>